<organism evidence="6 7">
    <name type="scientific">Solanum tuberosum</name>
    <name type="common">Potato</name>
    <dbReference type="NCBI Taxonomy" id="4113"/>
    <lineage>
        <taxon>Eukaryota</taxon>
        <taxon>Viridiplantae</taxon>
        <taxon>Streptophyta</taxon>
        <taxon>Embryophyta</taxon>
        <taxon>Tracheophyta</taxon>
        <taxon>Spermatophyta</taxon>
        <taxon>Magnoliopsida</taxon>
        <taxon>eudicotyledons</taxon>
        <taxon>Gunneridae</taxon>
        <taxon>Pentapetalae</taxon>
        <taxon>asterids</taxon>
        <taxon>lamiids</taxon>
        <taxon>Solanales</taxon>
        <taxon>Solanaceae</taxon>
        <taxon>Solanoideae</taxon>
        <taxon>Solaneae</taxon>
        <taxon>Solanum</taxon>
    </lineage>
</organism>
<accession>M1C2D8</accession>
<protein>
    <recommendedName>
        <fullName evidence="4">Glutathione S-transferase</fullName>
        <ecNumber evidence="4">2.5.1.18</ecNumber>
    </recommendedName>
</protein>
<comment type="function">
    <text evidence="4">Is involved in the conjugation of reduced glutathione to a wide number of exogenous and endogenous hydrophobic electrophiles.</text>
</comment>
<reference evidence="7" key="1">
    <citation type="journal article" date="2011" name="Nature">
        <title>Genome sequence and analysis of the tuber crop potato.</title>
        <authorList>
            <consortium name="The Potato Genome Sequencing Consortium"/>
        </authorList>
    </citation>
    <scope>NUCLEOTIDE SEQUENCE [LARGE SCALE GENOMIC DNA]</scope>
    <source>
        <strain evidence="7">cv. DM1-3 516 R44</strain>
    </source>
</reference>
<proteinExistence type="inferred from homology"/>
<feature type="domain" description="GST N-terminal" evidence="5">
    <location>
        <begin position="4"/>
        <end position="83"/>
    </location>
</feature>
<dbReference type="PROSITE" id="PS50404">
    <property type="entry name" value="GST_NTER"/>
    <property type="match status" value="1"/>
</dbReference>
<evidence type="ECO:0000313" key="7">
    <source>
        <dbReference type="Proteomes" id="UP000011115"/>
    </source>
</evidence>
<dbReference type="InParanoid" id="M1C2D8"/>
<comment type="catalytic activity">
    <reaction evidence="3 4">
        <text>RX + glutathione = an S-substituted glutathione + a halide anion + H(+)</text>
        <dbReference type="Rhea" id="RHEA:16437"/>
        <dbReference type="ChEBI" id="CHEBI:15378"/>
        <dbReference type="ChEBI" id="CHEBI:16042"/>
        <dbReference type="ChEBI" id="CHEBI:17792"/>
        <dbReference type="ChEBI" id="CHEBI:57925"/>
        <dbReference type="ChEBI" id="CHEBI:90779"/>
        <dbReference type="EC" id="2.5.1.18"/>
    </reaction>
</comment>
<dbReference type="AlphaFoldDB" id="M1C2D8"/>
<dbReference type="Gramene" id="PGSC0003DMT400058268">
    <property type="protein sequence ID" value="PGSC0003DMT400058268"/>
    <property type="gene ID" value="PGSC0003DMG400022623"/>
</dbReference>
<dbReference type="PANTHER" id="PTHR11260">
    <property type="entry name" value="GLUTATHIONE S-TRANSFERASE, GST, SUPERFAMILY, GST DOMAIN CONTAINING"/>
    <property type="match status" value="1"/>
</dbReference>
<reference evidence="6" key="2">
    <citation type="submission" date="2015-06" db="UniProtKB">
        <authorList>
            <consortium name="EnsemblPlants"/>
        </authorList>
    </citation>
    <scope>IDENTIFICATION</scope>
    <source>
        <strain evidence="6">DM1-3 516 R44</strain>
    </source>
</reference>
<evidence type="ECO:0000256" key="2">
    <source>
        <dbReference type="ARBA" id="ARBA00025743"/>
    </source>
</evidence>
<dbReference type="SUPFAM" id="SSF52833">
    <property type="entry name" value="Thioredoxin-like"/>
    <property type="match status" value="1"/>
</dbReference>
<dbReference type="OrthoDB" id="202840at2759"/>
<dbReference type="PANTHER" id="PTHR11260:SF685">
    <property type="entry name" value="GLUTATHIONE TRANSFERASE"/>
    <property type="match status" value="1"/>
</dbReference>
<dbReference type="InterPro" id="IPR036249">
    <property type="entry name" value="Thioredoxin-like_sf"/>
</dbReference>
<comment type="subcellular location">
    <subcellularLocation>
        <location evidence="4">Cytoplasm</location>
        <location evidence="4">Cytosol</location>
    </subcellularLocation>
</comment>
<dbReference type="GeneID" id="107057668"/>
<evidence type="ECO:0000259" key="5">
    <source>
        <dbReference type="PROSITE" id="PS50404"/>
    </source>
</evidence>
<dbReference type="FunFam" id="3.40.30.10:FF:000044">
    <property type="entry name" value="Glutathione S-transferase GSTU6"/>
    <property type="match status" value="1"/>
</dbReference>
<dbReference type="Gene3D" id="1.20.1050.10">
    <property type="match status" value="1"/>
</dbReference>
<name>M1C2D8_SOLTU</name>
<dbReference type="InterPro" id="IPR004045">
    <property type="entry name" value="Glutathione_S-Trfase_N"/>
</dbReference>
<dbReference type="Pfam" id="PF02798">
    <property type="entry name" value="GST_N"/>
    <property type="match status" value="1"/>
</dbReference>
<gene>
    <name evidence="6" type="primary">LOC107057668</name>
</gene>
<dbReference type="InterPro" id="IPR045073">
    <property type="entry name" value="Omega/Tau-like"/>
</dbReference>
<dbReference type="OMA" id="TICESAI"/>
<dbReference type="Gene3D" id="3.40.30.10">
    <property type="entry name" value="Glutaredoxin"/>
    <property type="match status" value="1"/>
</dbReference>
<dbReference type="HOGENOM" id="CLU_011226_19_0_1"/>
<dbReference type="GO" id="GO:0004364">
    <property type="term" value="F:glutathione transferase activity"/>
    <property type="evidence" value="ECO:0007669"/>
    <property type="project" value="UniProtKB-UniRule"/>
</dbReference>
<dbReference type="CDD" id="cd03058">
    <property type="entry name" value="GST_N_Tau"/>
    <property type="match status" value="1"/>
</dbReference>
<dbReference type="KEGG" id="sot:107057668"/>
<dbReference type="RefSeq" id="XP_015168803.1">
    <property type="nucleotide sequence ID" value="XM_015313317.1"/>
</dbReference>
<keyword evidence="1 4" id="KW-0808">Transferase</keyword>
<dbReference type="PaxDb" id="4113-PGSC0003DMT400058268"/>
<dbReference type="EnsemblPlants" id="PGSC0003DMT400058268">
    <property type="protein sequence ID" value="PGSC0003DMT400058268"/>
    <property type="gene ID" value="PGSC0003DMG400022623"/>
</dbReference>
<evidence type="ECO:0000313" key="6">
    <source>
        <dbReference type="EnsemblPlants" id="PGSC0003DMT400058268"/>
    </source>
</evidence>
<dbReference type="EC" id="2.5.1.18" evidence="4"/>
<dbReference type="Proteomes" id="UP000011115">
    <property type="component" value="Unassembled WGS sequence"/>
</dbReference>
<evidence type="ECO:0000256" key="3">
    <source>
        <dbReference type="ARBA" id="ARBA00047960"/>
    </source>
</evidence>
<sequence>MATGSVKLIGSWASPFVNRVEIALKINSIDSELIQENVLNKSELLLKSNPVYKKIPVLIHNEQPICESLVFLQYIDEAWLNGPSILPSDPYDRAIARFWAVYIDEKVKT</sequence>
<dbReference type="GO" id="GO:0005829">
    <property type="term" value="C:cytosol"/>
    <property type="evidence" value="ECO:0007669"/>
    <property type="project" value="UniProtKB-SubCell"/>
</dbReference>
<evidence type="ECO:0000256" key="4">
    <source>
        <dbReference type="RuleBase" id="RU369102"/>
    </source>
</evidence>
<evidence type="ECO:0000256" key="1">
    <source>
        <dbReference type="ARBA" id="ARBA00022679"/>
    </source>
</evidence>
<keyword evidence="7" id="KW-1185">Reference proteome</keyword>
<keyword evidence="4" id="KW-0963">Cytoplasm</keyword>
<comment type="similarity">
    <text evidence="2">Belongs to the GST superfamily. Tau family.</text>
</comment>
<dbReference type="eggNOG" id="KOG0406">
    <property type="taxonomic scope" value="Eukaryota"/>
</dbReference>